<dbReference type="Proteomes" id="UP000319160">
    <property type="component" value="Unassembled WGS sequence"/>
</dbReference>
<feature type="region of interest" description="Disordered" evidence="1">
    <location>
        <begin position="19"/>
        <end position="46"/>
    </location>
</feature>
<accession>A0A553HMV4</accession>
<gene>
    <name evidence="2" type="ORF">FHL15_009855</name>
</gene>
<name>A0A553HMV4_9PEZI</name>
<reference evidence="3" key="1">
    <citation type="submission" date="2019-06" db="EMBL/GenBank/DDBJ databases">
        <title>Draft genome sequence of the griseofulvin-producing fungus Xylaria cubensis strain G536.</title>
        <authorList>
            <person name="Mead M.E."/>
            <person name="Raja H.A."/>
            <person name="Steenwyk J.L."/>
            <person name="Knowles S.L."/>
            <person name="Oberlies N.H."/>
            <person name="Rokas A."/>
        </authorList>
    </citation>
    <scope>NUCLEOTIDE SEQUENCE [LARGE SCALE GENOMIC DNA]</scope>
    <source>
        <strain evidence="3">G536</strain>
    </source>
</reference>
<dbReference type="EMBL" id="VFLP01000070">
    <property type="protein sequence ID" value="TRX89282.1"/>
    <property type="molecule type" value="Genomic_DNA"/>
</dbReference>
<dbReference type="OrthoDB" id="4732989at2759"/>
<organism evidence="2 3">
    <name type="scientific">Xylaria flabelliformis</name>
    <dbReference type="NCBI Taxonomy" id="2512241"/>
    <lineage>
        <taxon>Eukaryota</taxon>
        <taxon>Fungi</taxon>
        <taxon>Dikarya</taxon>
        <taxon>Ascomycota</taxon>
        <taxon>Pezizomycotina</taxon>
        <taxon>Sordariomycetes</taxon>
        <taxon>Xylariomycetidae</taxon>
        <taxon>Xylariales</taxon>
        <taxon>Xylariaceae</taxon>
        <taxon>Xylaria</taxon>
    </lineage>
</organism>
<proteinExistence type="predicted"/>
<sequence>MIEGRGKHIVRESDRHDVGTVSWSTTRRNGTSSIGDSSHLITGKPDRPRTRALEKVRRTTASGVVVKLVGSAAGTIVADIYVDGGPVVDGVEMEEEGGKRKAEEETGNRTLPRPIVEDDEEGFTALRSASRRIIEELVHTHTELFNKDLDTAYAHMHEAEKVDRELKDLIGQIDKRVVRRRRLLDLADGYIHQQVEETHAKNYEECGRLCPSDQSGYKCKFRRTSRPRPKNMADRTAWLESAKDRSLARVGRGTHCWTCRKGVLFLLRRRELPREKRLILNYVATWEAWKSRDCGDTSCYNAPGVAANIKTVMHRGKPVANVAHDGAD</sequence>
<dbReference type="AlphaFoldDB" id="A0A553HMV4"/>
<evidence type="ECO:0000313" key="2">
    <source>
        <dbReference type="EMBL" id="TRX89282.1"/>
    </source>
</evidence>
<keyword evidence="3" id="KW-1185">Reference proteome</keyword>
<comment type="caution">
    <text evidence="2">The sequence shown here is derived from an EMBL/GenBank/DDBJ whole genome shotgun (WGS) entry which is preliminary data.</text>
</comment>
<feature type="compositionally biased region" description="Polar residues" evidence="1">
    <location>
        <begin position="21"/>
        <end position="40"/>
    </location>
</feature>
<evidence type="ECO:0000313" key="3">
    <source>
        <dbReference type="Proteomes" id="UP000319160"/>
    </source>
</evidence>
<protein>
    <submittedName>
        <fullName evidence="2">Uncharacterized protein</fullName>
    </submittedName>
</protein>
<evidence type="ECO:0000256" key="1">
    <source>
        <dbReference type="SAM" id="MobiDB-lite"/>
    </source>
</evidence>